<protein>
    <recommendedName>
        <fullName evidence="3">Lipoprotein</fullName>
    </recommendedName>
</protein>
<reference evidence="1 2" key="1">
    <citation type="journal article" date="2019" name="Anaerobe">
        <title>Brachyspira catarrhinii sp. nov., an anaerobic intestinal spirochaete isolated from vervet monkeys may have been misidentified as Brachyspira aalborgi in previous studies.</title>
        <authorList>
            <person name="Phillips N.D."/>
            <person name="La T."/>
            <person name="Hampson D.J."/>
        </authorList>
    </citation>
    <scope>NUCLEOTIDE SEQUENCE [LARGE SCALE GENOMIC DNA]</scope>
    <source>
        <strain evidence="1 2">Z12</strain>
    </source>
</reference>
<organism evidence="1 2">
    <name type="scientific">Brachyspira catarrhinii</name>
    <dbReference type="NCBI Taxonomy" id="2528966"/>
    <lineage>
        <taxon>Bacteria</taxon>
        <taxon>Pseudomonadati</taxon>
        <taxon>Spirochaetota</taxon>
        <taxon>Spirochaetia</taxon>
        <taxon>Brachyspirales</taxon>
        <taxon>Brachyspiraceae</taxon>
        <taxon>Brachyspira</taxon>
    </lineage>
</organism>
<dbReference type="PROSITE" id="PS51257">
    <property type="entry name" value="PROKAR_LIPOPROTEIN"/>
    <property type="match status" value="1"/>
</dbReference>
<accession>A0ABY2TPE0</accession>
<evidence type="ECO:0000313" key="1">
    <source>
        <dbReference type="EMBL" id="TKZ32331.1"/>
    </source>
</evidence>
<proteinExistence type="predicted"/>
<sequence>MRKILFLLTILVFLIVSCNKGSSRDSIEEHLGSIYYDINAETKETNYLYLSKSGTRVYEDMLNITDFNVLDYKYDSNNIYVFENAESAHYGTEPTAFFLNKDRLTIIKSFYEVKPIKTYKLLDKNLDENNKYYSIANEYDQSFDIPYNKSNFINGKEPYEKRKAEYQAIQKSEIERLKNYKSLEKDFENLPIVERYYSKFAVLFENENILSIACKIEDARTISAFLINPDINCVDCNSPDIMNISSISYDKNYAYINFKKLSIAKADLISIENCPVCLKSESSINEELSEKFGKSKVSSYFIYNIYTRQFECLYCYRDYLRLMGFPY</sequence>
<dbReference type="RefSeq" id="WP_137998871.1">
    <property type="nucleotide sequence ID" value="NZ_SJDU01000274.1"/>
</dbReference>
<gene>
    <name evidence="1" type="ORF">EZH24_09245</name>
</gene>
<dbReference type="EMBL" id="SJDU01000274">
    <property type="protein sequence ID" value="TKZ32331.1"/>
    <property type="molecule type" value="Genomic_DNA"/>
</dbReference>
<evidence type="ECO:0000313" key="2">
    <source>
        <dbReference type="Proteomes" id="UP000310168"/>
    </source>
</evidence>
<evidence type="ECO:0008006" key="3">
    <source>
        <dbReference type="Google" id="ProtNLM"/>
    </source>
</evidence>
<dbReference type="Proteomes" id="UP000310168">
    <property type="component" value="Unassembled WGS sequence"/>
</dbReference>
<keyword evidence="2" id="KW-1185">Reference proteome</keyword>
<comment type="caution">
    <text evidence="1">The sequence shown here is derived from an EMBL/GenBank/DDBJ whole genome shotgun (WGS) entry which is preliminary data.</text>
</comment>
<name>A0ABY2TPE0_9SPIR</name>